<keyword evidence="3 10" id="KW-0378">Hydrolase</keyword>
<feature type="compositionally biased region" description="Basic and acidic residues" evidence="7">
    <location>
        <begin position="471"/>
        <end position="496"/>
    </location>
</feature>
<dbReference type="SMART" id="SM00487">
    <property type="entry name" value="DEXDc"/>
    <property type="match status" value="1"/>
</dbReference>
<dbReference type="InterPro" id="IPR027417">
    <property type="entry name" value="P-loop_NTPase"/>
</dbReference>
<feature type="domain" description="Helicase C-terminal" evidence="9">
    <location>
        <begin position="923"/>
        <end position="1084"/>
    </location>
</feature>
<dbReference type="PROSITE" id="PS51194">
    <property type="entry name" value="HELICASE_CTER"/>
    <property type="match status" value="1"/>
</dbReference>
<dbReference type="Pfam" id="PF16719">
    <property type="entry name" value="SAWADEE"/>
    <property type="match status" value="1"/>
</dbReference>
<evidence type="ECO:0000256" key="6">
    <source>
        <dbReference type="ARBA" id="ARBA00023242"/>
    </source>
</evidence>
<dbReference type="GO" id="GO:0005634">
    <property type="term" value="C:nucleus"/>
    <property type="evidence" value="ECO:0007669"/>
    <property type="project" value="UniProtKB-SubCell"/>
</dbReference>
<gene>
    <name evidence="10" type="ORF">MtrunA17_Chr7g0224051</name>
</gene>
<name>A0A396GWQ2_MEDTR</name>
<evidence type="ECO:0000256" key="5">
    <source>
        <dbReference type="ARBA" id="ARBA00022840"/>
    </source>
</evidence>
<dbReference type="Pfam" id="PF00176">
    <property type="entry name" value="SNF2-rel_dom"/>
    <property type="match status" value="1"/>
</dbReference>
<comment type="subcellular location">
    <subcellularLocation>
        <location evidence="1">Nucleus</location>
    </subcellularLocation>
</comment>
<feature type="region of interest" description="Disordered" evidence="7">
    <location>
        <begin position="471"/>
        <end position="517"/>
    </location>
</feature>
<dbReference type="InterPro" id="IPR000330">
    <property type="entry name" value="SNF2_N"/>
</dbReference>
<dbReference type="SUPFAM" id="SSF52540">
    <property type="entry name" value="P-loop containing nucleoside triphosphate hydrolases"/>
    <property type="match status" value="2"/>
</dbReference>
<dbReference type="InterPro" id="IPR014001">
    <property type="entry name" value="Helicase_ATP-bd"/>
</dbReference>
<dbReference type="PANTHER" id="PTHR45821:SF2">
    <property type="entry name" value="SNF2 DOMAIN-CONTAINING PROTEIN CLASSY 2"/>
    <property type="match status" value="1"/>
</dbReference>
<dbReference type="InterPro" id="IPR001650">
    <property type="entry name" value="Helicase_C-like"/>
</dbReference>
<dbReference type="GO" id="GO:0080188">
    <property type="term" value="P:gene silencing by siRNA-directed DNA methylation"/>
    <property type="evidence" value="ECO:0007669"/>
    <property type="project" value="InterPro"/>
</dbReference>
<comment type="caution">
    <text evidence="10">The sequence shown here is derived from an EMBL/GenBank/DDBJ whole genome shotgun (WGS) entry which is preliminary data.</text>
</comment>
<dbReference type="GO" id="GO:0003682">
    <property type="term" value="F:chromatin binding"/>
    <property type="evidence" value="ECO:0007669"/>
    <property type="project" value="InterPro"/>
</dbReference>
<dbReference type="PROSITE" id="PS51192">
    <property type="entry name" value="HELICASE_ATP_BIND_1"/>
    <property type="match status" value="1"/>
</dbReference>
<organism evidence="10">
    <name type="scientific">Medicago truncatula</name>
    <name type="common">Barrel medic</name>
    <name type="synonym">Medicago tribuloides</name>
    <dbReference type="NCBI Taxonomy" id="3880"/>
    <lineage>
        <taxon>Eukaryota</taxon>
        <taxon>Viridiplantae</taxon>
        <taxon>Streptophyta</taxon>
        <taxon>Embryophyta</taxon>
        <taxon>Tracheophyta</taxon>
        <taxon>Spermatophyta</taxon>
        <taxon>Magnoliopsida</taxon>
        <taxon>eudicotyledons</taxon>
        <taxon>Gunneridae</taxon>
        <taxon>Pentapetalae</taxon>
        <taxon>rosids</taxon>
        <taxon>fabids</taxon>
        <taxon>Fabales</taxon>
        <taxon>Fabaceae</taxon>
        <taxon>Papilionoideae</taxon>
        <taxon>50 kb inversion clade</taxon>
        <taxon>NPAAA clade</taxon>
        <taxon>Hologalegina</taxon>
        <taxon>IRL clade</taxon>
        <taxon>Trifolieae</taxon>
        <taxon>Medicago</taxon>
    </lineage>
</organism>
<dbReference type="Gramene" id="rna39035">
    <property type="protein sequence ID" value="RHN44868.1"/>
    <property type="gene ID" value="gene39035"/>
</dbReference>
<dbReference type="InterPro" id="IPR038718">
    <property type="entry name" value="SNF2-like_sf"/>
</dbReference>
<feature type="compositionally biased region" description="Basic and acidic residues" evidence="7">
    <location>
        <begin position="382"/>
        <end position="395"/>
    </location>
</feature>
<keyword evidence="2" id="KW-0547">Nucleotide-binding</keyword>
<dbReference type="InterPro" id="IPR032001">
    <property type="entry name" value="SAWADEE_dom"/>
</dbReference>
<evidence type="ECO:0000313" key="10">
    <source>
        <dbReference type="EMBL" id="RHN44868.1"/>
    </source>
</evidence>
<dbReference type="EMBL" id="PSQE01000007">
    <property type="protein sequence ID" value="RHN44868.1"/>
    <property type="molecule type" value="Genomic_DNA"/>
</dbReference>
<dbReference type="PANTHER" id="PTHR45821">
    <property type="entry name" value="SNF2 DOMAIN-CONTAINING PROTEIN CLASSY 2-RELATED"/>
    <property type="match status" value="1"/>
</dbReference>
<dbReference type="GO" id="GO:0016787">
    <property type="term" value="F:hydrolase activity"/>
    <property type="evidence" value="ECO:0007669"/>
    <property type="project" value="UniProtKB-KW"/>
</dbReference>
<dbReference type="Pfam" id="PF00271">
    <property type="entry name" value="Helicase_C"/>
    <property type="match status" value="1"/>
</dbReference>
<sequence>MDTQQMQTPLSSDIRIRSRKATSFDCSSFLRRGMDISMLQISDQFRPIPTSIDARINSIQRQPHESDQCSCQFYVNFYEDQGSLGRNIKTLNKEVYATGIDRIFILQRLQHNSCEGLIKNSDSSEVVKPYRWDSSEDCSSLSESRLILGRFLSDLSWFVTTSFLKKVSFSIRSVQNKIFYHVMGNDADIINPSLLNVVNFKSEKGSIVPVVSLFDMFCDYDGEEDEALPMLSNQIEGLRRSKRRNVQPKRYIGSSVEKLEVGTFRMRPYKIGCYLIEDENSSDLEVDDNVTLGHYYSFCKEKPTKRRLHGSDDMDFETKWEGIRFKKGAQTKRNHSICLTNRSHVQEGGRTLNVDAKKEIIDTYMKNLDSLRAEEEPTIDEETNKLEEEKVSKSDDGEENPDDLSAIWEEMDTAMAASCLLDGTEGSNAEVLADTEEICEHDYTFNEEIGIFCLSCGSVKTEIRDISEPVVERQKWRKEEKQYSEEDNDEQKSEAKVDEDDNKDMFSTNATDPDEPISAEKDTVWESIPELKEKMHAHQKKAFKFLWQNIAGSMEPSLMQERSETNGGCVISHAPGAGKTFLVISFLVSYLKLFPGKRPLVLAPKSTLYTWCKEFKKWKVPVPVYLIQGRQTQRDSTAPKPTVLPGVPRPSGDVKHVLDCLGKIKKWHSHPSVLVMGYTSFLALMRQDTKFAHRKYMAKTLRESPGILILDEGHNPRSTKSRLRKCLMELPTELRILLSGTLFQNNFGEYFNTLCLARPKFVHEVLRELDSKYLRRGNREKKAQHLLEARARKFFLDNIARKINSDNDEEKMQGLHVLRKITSSFIDVYESGNSSDTLPGLQIYTLLMNTYDEQLEILQKLQKKMAECTGYPLEVELLITLGSIHPWLIKTATACAEKFFAEDELKRLDRIKFDLRKGSKIRFVLSLISRVVKNEKVLIFCHYLAPVRFFIELFEKYFQWQNGKEVLILTGDLDLFERGKVIDKFEDPRSGSKILLASINACAEGISLTAASRVIFLDSEWNPSKTKQAIARAFRPGQQKMVYVYQLLTTGSMEEDKFRKTTWKEWVSSMIFSEEFVEDPSKWQAEKIEDEILREMVEEDKSKAIHMIMKNEKDSVRNMPRHTEGQQGLLEGSYLIMQEPQSDGH</sequence>
<dbReference type="InterPro" id="IPR049730">
    <property type="entry name" value="SNF2/RAD54-like_C"/>
</dbReference>
<dbReference type="EC" id="3.6.4.12" evidence="10"/>
<evidence type="ECO:0000256" key="1">
    <source>
        <dbReference type="ARBA" id="ARBA00004123"/>
    </source>
</evidence>
<keyword evidence="6" id="KW-0539">Nucleus</keyword>
<keyword evidence="4 10" id="KW-0347">Helicase</keyword>
<protein>
    <submittedName>
        <fullName evidence="10">Putative DNA helicase chromatin remodeling SNF2 family</fullName>
        <ecNumber evidence="10">3.6.4.12</ecNumber>
    </submittedName>
</protein>
<dbReference type="CDD" id="cd18793">
    <property type="entry name" value="SF2_C_SNF"/>
    <property type="match status" value="1"/>
</dbReference>
<keyword evidence="5" id="KW-0067">ATP-binding</keyword>
<dbReference type="AlphaFoldDB" id="A0A396GWQ2"/>
<dbReference type="Gene3D" id="3.40.50.300">
    <property type="entry name" value="P-loop containing nucleotide triphosphate hydrolases"/>
    <property type="match status" value="1"/>
</dbReference>
<dbReference type="Proteomes" id="UP000265566">
    <property type="component" value="Chromosome 7"/>
</dbReference>
<evidence type="ECO:0000256" key="7">
    <source>
        <dbReference type="SAM" id="MobiDB-lite"/>
    </source>
</evidence>
<dbReference type="Gene3D" id="3.40.50.10810">
    <property type="entry name" value="Tandem AAA-ATPase domain"/>
    <property type="match status" value="1"/>
</dbReference>
<evidence type="ECO:0000256" key="4">
    <source>
        <dbReference type="ARBA" id="ARBA00022806"/>
    </source>
</evidence>
<evidence type="ECO:0000256" key="3">
    <source>
        <dbReference type="ARBA" id="ARBA00022801"/>
    </source>
</evidence>
<accession>A0A396GWQ2</accession>
<evidence type="ECO:0000256" key="2">
    <source>
        <dbReference type="ARBA" id="ARBA00022741"/>
    </source>
</evidence>
<feature type="region of interest" description="Disordered" evidence="7">
    <location>
        <begin position="371"/>
        <end position="403"/>
    </location>
</feature>
<dbReference type="GO" id="GO:0005524">
    <property type="term" value="F:ATP binding"/>
    <property type="evidence" value="ECO:0007669"/>
    <property type="project" value="UniProtKB-KW"/>
</dbReference>
<feature type="domain" description="Helicase ATP-binding" evidence="8">
    <location>
        <begin position="560"/>
        <end position="760"/>
    </location>
</feature>
<proteinExistence type="predicted"/>
<reference evidence="10" key="1">
    <citation type="journal article" date="2018" name="Nat. Plants">
        <title>Whole-genome landscape of Medicago truncatula symbiotic genes.</title>
        <authorList>
            <person name="Pecrix Y."/>
            <person name="Gamas P."/>
            <person name="Carrere S."/>
        </authorList>
    </citation>
    <scope>NUCLEOTIDE SEQUENCE</scope>
    <source>
        <tissue evidence="10">Leaves</tissue>
    </source>
</reference>
<dbReference type="SMART" id="SM00490">
    <property type="entry name" value="HELICc"/>
    <property type="match status" value="1"/>
</dbReference>
<dbReference type="InterPro" id="IPR044567">
    <property type="entry name" value="CLSY/DRD1"/>
</dbReference>
<dbReference type="GO" id="GO:0003678">
    <property type="term" value="F:DNA helicase activity"/>
    <property type="evidence" value="ECO:0007669"/>
    <property type="project" value="UniProtKB-EC"/>
</dbReference>
<evidence type="ECO:0000259" key="9">
    <source>
        <dbReference type="PROSITE" id="PS51194"/>
    </source>
</evidence>
<evidence type="ECO:0000259" key="8">
    <source>
        <dbReference type="PROSITE" id="PS51192"/>
    </source>
</evidence>